<dbReference type="PRINTS" id="PR01839">
    <property type="entry name" value="RAD23PROTEIN"/>
</dbReference>
<feature type="region of interest" description="Disordered" evidence="6">
    <location>
        <begin position="79"/>
        <end position="133"/>
    </location>
</feature>
<dbReference type="SMART" id="SM00165">
    <property type="entry name" value="UBA"/>
    <property type="match status" value="2"/>
</dbReference>
<name>A0A6P4EUN8_DRORH</name>
<dbReference type="FunFam" id="3.10.20.90:FF:000254">
    <property type="entry name" value="UV excision repair protein Rad23"/>
    <property type="match status" value="1"/>
</dbReference>
<dbReference type="Proteomes" id="UP001652680">
    <property type="component" value="Unassembled WGS sequence"/>
</dbReference>
<dbReference type="RefSeq" id="XP_016978813.1">
    <property type="nucleotide sequence ID" value="XM_017123324.1"/>
</dbReference>
<dbReference type="CTD" id="43785"/>
<feature type="compositionally biased region" description="Low complexity" evidence="6">
    <location>
        <begin position="109"/>
        <end position="119"/>
    </location>
</feature>
<dbReference type="GO" id="GO:0043130">
    <property type="term" value="F:ubiquitin binding"/>
    <property type="evidence" value="ECO:0007669"/>
    <property type="project" value="UniProtKB-UniRule"/>
</dbReference>
<dbReference type="GO" id="GO:0031593">
    <property type="term" value="F:polyubiquitin modification-dependent protein binding"/>
    <property type="evidence" value="ECO:0007669"/>
    <property type="project" value="UniProtKB-UniRule"/>
</dbReference>
<comment type="subcellular location">
    <subcellularLocation>
        <location evidence="5">Nucleus</location>
    </subcellularLocation>
    <subcellularLocation>
        <location evidence="5">Cytoplasm</location>
    </subcellularLocation>
</comment>
<dbReference type="OrthoDB" id="419317at2759"/>
<dbReference type="InterPro" id="IPR015360">
    <property type="entry name" value="XPC-bd"/>
</dbReference>
<protein>
    <recommendedName>
        <fullName evidence="5">UV excision repair protein RAD23</fullName>
    </recommendedName>
</protein>
<accession>A0A6P4EUN8</accession>
<dbReference type="InterPro" id="IPR029071">
    <property type="entry name" value="Ubiquitin-like_domsf"/>
</dbReference>
<feature type="domain" description="UBA" evidence="7">
    <location>
        <begin position="160"/>
        <end position="202"/>
    </location>
</feature>
<organism evidence="11">
    <name type="scientific">Drosophila rhopaloa</name>
    <name type="common">Fruit fly</name>
    <dbReference type="NCBI Taxonomy" id="1041015"/>
    <lineage>
        <taxon>Eukaryota</taxon>
        <taxon>Metazoa</taxon>
        <taxon>Ecdysozoa</taxon>
        <taxon>Arthropoda</taxon>
        <taxon>Hexapoda</taxon>
        <taxon>Insecta</taxon>
        <taxon>Pterygota</taxon>
        <taxon>Neoptera</taxon>
        <taxon>Endopterygota</taxon>
        <taxon>Diptera</taxon>
        <taxon>Brachycera</taxon>
        <taxon>Muscomorpha</taxon>
        <taxon>Ephydroidea</taxon>
        <taxon>Drosophilidae</taxon>
        <taxon>Drosophila</taxon>
        <taxon>Sophophora</taxon>
    </lineage>
</organism>
<keyword evidence="2 5" id="KW-0227">DNA damage</keyword>
<dbReference type="FunFam" id="1.10.8.10:FF:000002">
    <property type="entry name" value="UV excision repair protein RAD23 homolog"/>
    <property type="match status" value="1"/>
</dbReference>
<dbReference type="CDD" id="cd01805">
    <property type="entry name" value="Ubl_Rad23"/>
    <property type="match status" value="1"/>
</dbReference>
<dbReference type="Pfam" id="PF00627">
    <property type="entry name" value="UBA"/>
    <property type="match status" value="2"/>
</dbReference>
<feature type="domain" description="Ubiquitin-like" evidence="8">
    <location>
        <begin position="1"/>
        <end position="78"/>
    </location>
</feature>
<sequence length="420" mass="46233">MIITVKNLQQQTFTIEFAPEKTVLELKKKIYDERGAEYVAEKQKLIYAGVILTDDRTVGSYNVDEKKFIVVMLTRDSSSSKTNLNRSKETDKLTSTNCSKDPLAPEKVNTTNTSRTTTTEELPSVVPSETTSSINISGNDLIGELANASLQSRAESNLLMGDEYNQTVLSMVEMGYPREQVERAMAASYNNPERAVEYLINGIPAEEETIFNVADESSNASVIASGPQNVSAPHADRPAELSSDPFEFLRSQPQFLQMRSLIYQNPHLLHAVLQQIGQTNPALLQLISENQDAFLNMLNQPIENETESIDTVPQASIARTQSTSAQIESLFSSELEGAVAAQRSTAGTSVLQRGDNAEENENLETTSGVSTIRLNPQDQDAIERLKALGFPEALVLQAYFACEKDEELAANFLLSSSFDD</sequence>
<keyword evidence="4 5" id="KW-0539">Nucleus</keyword>
<dbReference type="InterPro" id="IPR000626">
    <property type="entry name" value="Ubiquitin-like_dom"/>
</dbReference>
<dbReference type="GO" id="GO:0005829">
    <property type="term" value="C:cytosol"/>
    <property type="evidence" value="ECO:0007669"/>
    <property type="project" value="TreeGrafter"/>
</dbReference>
<dbReference type="AlphaFoldDB" id="A0A6P4EUN8"/>
<keyword evidence="5" id="KW-0963">Cytoplasm</keyword>
<dbReference type="Gene3D" id="1.10.10.540">
    <property type="entry name" value="XPC-binding domain"/>
    <property type="match status" value="1"/>
</dbReference>
<dbReference type="Gene3D" id="1.10.8.10">
    <property type="entry name" value="DNA helicase RuvA subunit, C-terminal domain"/>
    <property type="match status" value="2"/>
</dbReference>
<dbReference type="GO" id="GO:0003684">
    <property type="term" value="F:damaged DNA binding"/>
    <property type="evidence" value="ECO:0007669"/>
    <property type="project" value="UniProtKB-UniRule"/>
</dbReference>
<dbReference type="SMART" id="SM00213">
    <property type="entry name" value="UBQ"/>
    <property type="match status" value="1"/>
</dbReference>
<dbReference type="PANTHER" id="PTHR10621:SF0">
    <property type="entry name" value="UV EXCISION REPAIR PROTEIN RAD23"/>
    <property type="match status" value="1"/>
</dbReference>
<keyword evidence="3 5" id="KW-0234">DNA repair</keyword>
<evidence type="ECO:0000313" key="11">
    <source>
        <dbReference type="RefSeq" id="XP_016978813.1"/>
    </source>
</evidence>
<dbReference type="InterPro" id="IPR036353">
    <property type="entry name" value="XPC-bd_sf"/>
</dbReference>
<evidence type="ECO:0000259" key="7">
    <source>
        <dbReference type="PROSITE" id="PS50030"/>
    </source>
</evidence>
<dbReference type="GeneID" id="108044333"/>
<reference evidence="11" key="2">
    <citation type="submission" date="2025-04" db="UniProtKB">
        <authorList>
            <consortium name="RefSeq"/>
        </authorList>
    </citation>
    <scope>IDENTIFICATION</scope>
</reference>
<dbReference type="PROSITE" id="PS50053">
    <property type="entry name" value="UBIQUITIN_2"/>
    <property type="match status" value="1"/>
</dbReference>
<reference evidence="10" key="1">
    <citation type="journal article" date="2021" name="Elife">
        <title>Highly contiguous assemblies of 101 drosophilid genomes.</title>
        <authorList>
            <person name="Kim B.Y."/>
            <person name="Wang J.R."/>
            <person name="Miller D.E."/>
            <person name="Barmina O."/>
            <person name="Delaney E."/>
            <person name="Thompson A."/>
            <person name="Comeault A.A."/>
            <person name="Peede D."/>
            <person name="D'Agostino E.R."/>
            <person name="Pelaez J."/>
            <person name="Aguilar J.M."/>
            <person name="Haji D."/>
            <person name="Matsunaga T."/>
            <person name="Armstrong E.E."/>
            <person name="Zych M."/>
            <person name="Ogawa Y."/>
            <person name="Stamenkovic-Radak M."/>
            <person name="Jelic M."/>
            <person name="Veselinovic M.S."/>
            <person name="Tanaskovic M."/>
            <person name="Eric P."/>
            <person name="Gao J.J."/>
            <person name="Katoh T.K."/>
            <person name="Toda M.J."/>
            <person name="Watabe H."/>
            <person name="Watada M."/>
            <person name="Davis J.S."/>
            <person name="Moyle L.C."/>
            <person name="Manoli G."/>
            <person name="Bertolini E."/>
            <person name="Kostal V."/>
            <person name="Hawley R.S."/>
            <person name="Takahashi A."/>
            <person name="Jones C.D."/>
            <person name="Price D.K."/>
            <person name="Whiteman N."/>
            <person name="Kopp A."/>
            <person name="Matute D.R."/>
            <person name="Petrov D.A."/>
        </authorList>
    </citation>
    <scope>NUCLEOTIDE SEQUENCE [LARGE SCALE GENOMIC DNA]</scope>
</reference>
<keyword evidence="10" id="KW-1185">Reference proteome</keyword>
<dbReference type="InterPro" id="IPR015940">
    <property type="entry name" value="UBA"/>
</dbReference>
<dbReference type="PROSITE" id="PS50030">
    <property type="entry name" value="UBA"/>
    <property type="match status" value="2"/>
</dbReference>
<keyword evidence="1" id="KW-0677">Repeat</keyword>
<dbReference type="Pfam" id="PF00240">
    <property type="entry name" value="ubiquitin"/>
    <property type="match status" value="1"/>
</dbReference>
<comment type="function">
    <text evidence="5">Multiubiquitin chain receptor involved in modulation of proteasomal degradation. Involved in nucleotide excision repair.</text>
</comment>
<dbReference type="CDD" id="cd14378">
    <property type="entry name" value="UBA1_Rhp23p_like"/>
    <property type="match status" value="1"/>
</dbReference>
<evidence type="ECO:0000256" key="2">
    <source>
        <dbReference type="ARBA" id="ARBA00022763"/>
    </source>
</evidence>
<dbReference type="InterPro" id="IPR004806">
    <property type="entry name" value="Rad23"/>
</dbReference>
<dbReference type="Gene3D" id="3.10.20.90">
    <property type="entry name" value="Phosphatidylinositol 3-kinase Catalytic Subunit, Chain A, domain 1"/>
    <property type="match status" value="1"/>
</dbReference>
<dbReference type="GO" id="GO:0043161">
    <property type="term" value="P:proteasome-mediated ubiquitin-dependent protein catabolic process"/>
    <property type="evidence" value="ECO:0007669"/>
    <property type="project" value="UniProtKB-UniRule"/>
</dbReference>
<dbReference type="SUPFAM" id="SSF46934">
    <property type="entry name" value="UBA-like"/>
    <property type="match status" value="2"/>
</dbReference>
<gene>
    <name evidence="11" type="primary">LOC108044333</name>
    <name evidence="9" type="synonym">108044333</name>
</gene>
<evidence type="ECO:0000313" key="9">
    <source>
        <dbReference type="EnsemblMetazoa" id="XP_016978813.1"/>
    </source>
</evidence>
<proteinExistence type="inferred from homology"/>
<dbReference type="SUPFAM" id="SSF101238">
    <property type="entry name" value="XPC-binding domain"/>
    <property type="match status" value="1"/>
</dbReference>
<dbReference type="CDD" id="cd14427">
    <property type="entry name" value="UBA2_HR23A"/>
    <property type="match status" value="1"/>
</dbReference>
<dbReference type="Pfam" id="PF09280">
    <property type="entry name" value="XPC-binding"/>
    <property type="match status" value="1"/>
</dbReference>
<dbReference type="GO" id="GO:0006289">
    <property type="term" value="P:nucleotide-excision repair"/>
    <property type="evidence" value="ECO:0007669"/>
    <property type="project" value="UniProtKB-UniRule"/>
</dbReference>
<evidence type="ECO:0000256" key="1">
    <source>
        <dbReference type="ARBA" id="ARBA00022737"/>
    </source>
</evidence>
<evidence type="ECO:0000256" key="6">
    <source>
        <dbReference type="SAM" id="MobiDB-lite"/>
    </source>
</evidence>
<reference evidence="9" key="3">
    <citation type="submission" date="2025-05" db="UniProtKB">
        <authorList>
            <consortium name="EnsemblMetazoa"/>
        </authorList>
    </citation>
    <scope>IDENTIFICATION</scope>
</reference>
<dbReference type="SMART" id="SM00727">
    <property type="entry name" value="STI1"/>
    <property type="match status" value="1"/>
</dbReference>
<dbReference type="InterPro" id="IPR006636">
    <property type="entry name" value="STI1_HS-bd"/>
</dbReference>
<evidence type="ECO:0000256" key="5">
    <source>
        <dbReference type="RuleBase" id="RU367049"/>
    </source>
</evidence>
<dbReference type="FunFam" id="1.10.8.10:FF:000003">
    <property type="entry name" value="UV excision repair protein RAD23 homolog"/>
    <property type="match status" value="1"/>
</dbReference>
<comment type="similarity">
    <text evidence="5">Belongs to the RAD23 family.</text>
</comment>
<feature type="domain" description="UBA" evidence="7">
    <location>
        <begin position="376"/>
        <end position="416"/>
    </location>
</feature>
<dbReference type="InterPro" id="IPR009060">
    <property type="entry name" value="UBA-like_sf"/>
</dbReference>
<dbReference type="SUPFAM" id="SSF54236">
    <property type="entry name" value="Ubiquitin-like"/>
    <property type="match status" value="1"/>
</dbReference>
<dbReference type="GO" id="GO:0070628">
    <property type="term" value="F:proteasome binding"/>
    <property type="evidence" value="ECO:0007669"/>
    <property type="project" value="TreeGrafter"/>
</dbReference>
<dbReference type="PANTHER" id="PTHR10621">
    <property type="entry name" value="UV EXCISION REPAIR PROTEIN RAD23"/>
    <property type="match status" value="1"/>
</dbReference>
<evidence type="ECO:0000259" key="8">
    <source>
        <dbReference type="PROSITE" id="PS50053"/>
    </source>
</evidence>
<dbReference type="GO" id="GO:0005654">
    <property type="term" value="C:nucleoplasm"/>
    <property type="evidence" value="ECO:0007669"/>
    <property type="project" value="TreeGrafter"/>
</dbReference>
<evidence type="ECO:0000313" key="10">
    <source>
        <dbReference type="Proteomes" id="UP001652680"/>
    </source>
</evidence>
<dbReference type="FunFam" id="1.10.10.540:FF:000001">
    <property type="entry name" value="UV excision repair protein RAD23 B"/>
    <property type="match status" value="1"/>
</dbReference>
<dbReference type="EnsemblMetazoa" id="XM_017123324.2">
    <property type="protein sequence ID" value="XP_016978813.1"/>
    <property type="gene ID" value="LOC108044333"/>
</dbReference>
<evidence type="ECO:0000256" key="4">
    <source>
        <dbReference type="ARBA" id="ARBA00023242"/>
    </source>
</evidence>
<dbReference type="NCBIfam" id="TIGR00601">
    <property type="entry name" value="rad23"/>
    <property type="match status" value="1"/>
</dbReference>
<evidence type="ECO:0000256" key="3">
    <source>
        <dbReference type="ARBA" id="ARBA00023204"/>
    </source>
</evidence>